<keyword evidence="2" id="KW-1185">Reference proteome</keyword>
<comment type="caution">
    <text evidence="1">The sequence shown here is derived from an EMBL/GenBank/DDBJ whole genome shotgun (WGS) entry which is preliminary data.</text>
</comment>
<evidence type="ECO:0000313" key="2">
    <source>
        <dbReference type="Proteomes" id="UP001500575"/>
    </source>
</evidence>
<sequence length="65" mass="7306">MSPRKIEQPAPTYRRRVLALLRLVAPRVGERVVVETASRPFVSDEFGNPEHRIDKIGVLVASRPA</sequence>
<organism evidence="1 2">
    <name type="scientific">Nocardioides bigeumensis</name>
    <dbReference type="NCBI Taxonomy" id="433657"/>
    <lineage>
        <taxon>Bacteria</taxon>
        <taxon>Bacillati</taxon>
        <taxon>Actinomycetota</taxon>
        <taxon>Actinomycetes</taxon>
        <taxon>Propionibacteriales</taxon>
        <taxon>Nocardioidaceae</taxon>
        <taxon>Nocardioides</taxon>
    </lineage>
</organism>
<dbReference type="Proteomes" id="UP001500575">
    <property type="component" value="Unassembled WGS sequence"/>
</dbReference>
<gene>
    <name evidence="1" type="ORF">GCM10009843_03170</name>
</gene>
<proteinExistence type="predicted"/>
<name>A0ABP5JA52_9ACTN</name>
<reference evidence="2" key="1">
    <citation type="journal article" date="2019" name="Int. J. Syst. Evol. Microbiol.">
        <title>The Global Catalogue of Microorganisms (GCM) 10K type strain sequencing project: providing services to taxonomists for standard genome sequencing and annotation.</title>
        <authorList>
            <consortium name="The Broad Institute Genomics Platform"/>
            <consortium name="The Broad Institute Genome Sequencing Center for Infectious Disease"/>
            <person name="Wu L."/>
            <person name="Ma J."/>
        </authorList>
    </citation>
    <scope>NUCLEOTIDE SEQUENCE [LARGE SCALE GENOMIC DNA]</scope>
    <source>
        <strain evidence="2">JCM 16021</strain>
    </source>
</reference>
<accession>A0ABP5JA52</accession>
<evidence type="ECO:0000313" key="1">
    <source>
        <dbReference type="EMBL" id="GAA2114558.1"/>
    </source>
</evidence>
<protein>
    <submittedName>
        <fullName evidence="1">Uncharacterized protein</fullName>
    </submittedName>
</protein>
<dbReference type="RefSeq" id="WP_344301840.1">
    <property type="nucleotide sequence ID" value="NZ_BAAAQQ010000002.1"/>
</dbReference>
<dbReference type="EMBL" id="BAAAQQ010000002">
    <property type="protein sequence ID" value="GAA2114558.1"/>
    <property type="molecule type" value="Genomic_DNA"/>
</dbReference>